<dbReference type="InterPro" id="IPR012337">
    <property type="entry name" value="RNaseH-like_sf"/>
</dbReference>
<evidence type="ECO:0000313" key="2">
    <source>
        <dbReference type="EMBL" id="CEG56637.1"/>
    </source>
</evidence>
<reference evidence="3" key="1">
    <citation type="submission" date="2014-09" db="EMBL/GenBank/DDBJ databases">
        <authorList>
            <person name="Gomez-Valero L."/>
        </authorList>
    </citation>
    <scope>NUCLEOTIDE SEQUENCE [LARGE SCALE GENOMIC DNA]</scope>
    <source>
        <strain evidence="3">ATCC700992</strain>
    </source>
</reference>
<name>A0A098G2C9_9GAMM</name>
<dbReference type="Proteomes" id="UP000032430">
    <property type="component" value="Chromosome I"/>
</dbReference>
<evidence type="ECO:0000256" key="1">
    <source>
        <dbReference type="SAM" id="MobiDB-lite"/>
    </source>
</evidence>
<gene>
    <name evidence="2" type="ORF">LFA_1206</name>
</gene>
<dbReference type="OrthoDB" id="5647367at2"/>
<proteinExistence type="predicted"/>
<dbReference type="HOGENOM" id="CLU_2330269_0_0_6"/>
<sequence length="98" mass="11541">MAEKESYRWLKAYRKANEVALQAPDTMVITVADREADIYYLYHEAQHAQFSQENTAAYWLIRFSSNRKILNDNGRPDQEKLIEKTKSTSRQGDISRNR</sequence>
<dbReference type="SUPFAM" id="SSF53098">
    <property type="entry name" value="Ribonuclease H-like"/>
    <property type="match status" value="1"/>
</dbReference>
<evidence type="ECO:0000313" key="3">
    <source>
        <dbReference type="Proteomes" id="UP000032430"/>
    </source>
</evidence>
<dbReference type="AlphaFoldDB" id="A0A098G2C9"/>
<feature type="compositionally biased region" description="Basic and acidic residues" evidence="1">
    <location>
        <begin position="74"/>
        <end position="86"/>
    </location>
</feature>
<accession>A0A098G2C9</accession>
<dbReference type="RefSeq" id="WP_045095269.1">
    <property type="nucleotide sequence ID" value="NZ_LN614827.1"/>
</dbReference>
<protein>
    <submittedName>
        <fullName evidence="2">Uncharacterized protein</fullName>
    </submittedName>
</protein>
<organism evidence="2 3">
    <name type="scientific">Legionella fallonii LLAP-10</name>
    <dbReference type="NCBI Taxonomy" id="1212491"/>
    <lineage>
        <taxon>Bacteria</taxon>
        <taxon>Pseudomonadati</taxon>
        <taxon>Pseudomonadota</taxon>
        <taxon>Gammaproteobacteria</taxon>
        <taxon>Legionellales</taxon>
        <taxon>Legionellaceae</taxon>
        <taxon>Legionella</taxon>
    </lineage>
</organism>
<dbReference type="Gene3D" id="3.90.350.10">
    <property type="entry name" value="Transposase Inhibitor Protein From Tn5, Chain A, domain 1"/>
    <property type="match status" value="1"/>
</dbReference>
<feature type="region of interest" description="Disordered" evidence="1">
    <location>
        <begin position="72"/>
        <end position="98"/>
    </location>
</feature>
<keyword evidence="3" id="KW-1185">Reference proteome</keyword>
<dbReference type="EMBL" id="LN614827">
    <property type="protein sequence ID" value="CEG56637.1"/>
    <property type="molecule type" value="Genomic_DNA"/>
</dbReference>
<dbReference type="KEGG" id="lfa:LFA_1206"/>